<dbReference type="InterPro" id="IPR005624">
    <property type="entry name" value="PduO/GlcC-like"/>
</dbReference>
<protein>
    <submittedName>
        <fullName evidence="2">Heme-binding protein</fullName>
    </submittedName>
</protein>
<evidence type="ECO:0000313" key="2">
    <source>
        <dbReference type="EMBL" id="MDN3570258.1"/>
    </source>
</evidence>
<gene>
    <name evidence="2" type="ORF">QWZ18_06435</name>
</gene>
<keyword evidence="3" id="KW-1185">Reference proteome</keyword>
<dbReference type="InterPro" id="IPR052517">
    <property type="entry name" value="GlcG_carb_metab_protein"/>
</dbReference>
<feature type="signal peptide" evidence="1">
    <location>
        <begin position="1"/>
        <end position="23"/>
    </location>
</feature>
<dbReference type="PANTHER" id="PTHR34309:SF1">
    <property type="entry name" value="PROTEIN GLCG"/>
    <property type="match status" value="1"/>
</dbReference>
<keyword evidence="1" id="KW-0732">Signal</keyword>
<dbReference type="Pfam" id="PF03928">
    <property type="entry name" value="HbpS-like"/>
    <property type="match status" value="1"/>
</dbReference>
<dbReference type="Proteomes" id="UP001244297">
    <property type="component" value="Unassembled WGS sequence"/>
</dbReference>
<evidence type="ECO:0000313" key="3">
    <source>
        <dbReference type="Proteomes" id="UP001244297"/>
    </source>
</evidence>
<reference evidence="3" key="1">
    <citation type="journal article" date="2019" name="Int. J. Syst. Evol. Microbiol.">
        <title>The Global Catalogue of Microorganisms (GCM) 10K type strain sequencing project: providing services to taxonomists for standard genome sequencing and annotation.</title>
        <authorList>
            <consortium name="The Broad Institute Genomics Platform"/>
            <consortium name="The Broad Institute Genome Sequencing Center for Infectious Disease"/>
            <person name="Wu L."/>
            <person name="Ma J."/>
        </authorList>
    </citation>
    <scope>NUCLEOTIDE SEQUENCE [LARGE SCALE GENOMIC DNA]</scope>
    <source>
        <strain evidence="3">CECT 7806</strain>
    </source>
</reference>
<dbReference type="RefSeq" id="WP_290355316.1">
    <property type="nucleotide sequence ID" value="NZ_JAUFPT010000017.1"/>
</dbReference>
<dbReference type="PANTHER" id="PTHR34309">
    <property type="entry name" value="SLR1406 PROTEIN"/>
    <property type="match status" value="1"/>
</dbReference>
<sequence>MSIRTVAVSTILSVLALVTTSDAQQSPPAAAPTQQAIAPYGQPLDLETARRVVAGAEAEATKSGWPVAISVVDSTGHLVLFEKLDNTQYGSIEVATQKAVTAINYRRPGKAFQDAVAGGGVGLRVLTLPGISAYEGGYPLIVDGKLVGAVGVSGVLPPQDDQVARAGVEALKAR</sequence>
<feature type="chain" id="PRO_5045448631" evidence="1">
    <location>
        <begin position="24"/>
        <end position="174"/>
    </location>
</feature>
<dbReference type="EMBL" id="JAUFPT010000017">
    <property type="protein sequence ID" value="MDN3570258.1"/>
    <property type="molecule type" value="Genomic_DNA"/>
</dbReference>
<organism evidence="2 3">
    <name type="scientific">Methylobacterium longum</name>
    <dbReference type="NCBI Taxonomy" id="767694"/>
    <lineage>
        <taxon>Bacteria</taxon>
        <taxon>Pseudomonadati</taxon>
        <taxon>Pseudomonadota</taxon>
        <taxon>Alphaproteobacteria</taxon>
        <taxon>Hyphomicrobiales</taxon>
        <taxon>Methylobacteriaceae</taxon>
        <taxon>Methylobacterium</taxon>
    </lineage>
</organism>
<name>A0ABT8AKH3_9HYPH</name>
<proteinExistence type="predicted"/>
<evidence type="ECO:0000256" key="1">
    <source>
        <dbReference type="SAM" id="SignalP"/>
    </source>
</evidence>
<dbReference type="SUPFAM" id="SSF143744">
    <property type="entry name" value="GlcG-like"/>
    <property type="match status" value="1"/>
</dbReference>
<dbReference type="InterPro" id="IPR038084">
    <property type="entry name" value="PduO/GlcC-like_sf"/>
</dbReference>
<comment type="caution">
    <text evidence="2">The sequence shown here is derived from an EMBL/GenBank/DDBJ whole genome shotgun (WGS) entry which is preliminary data.</text>
</comment>
<accession>A0ABT8AKH3</accession>
<dbReference type="Gene3D" id="3.30.450.150">
    <property type="entry name" value="Haem-degrading domain"/>
    <property type="match status" value="1"/>
</dbReference>